<evidence type="ECO:0000256" key="1">
    <source>
        <dbReference type="SAM" id="MobiDB-lite"/>
    </source>
</evidence>
<dbReference type="Gene3D" id="3.90.660.20">
    <property type="entry name" value="Protoporphyrinogen oxidase, mitochondrial, domain 2"/>
    <property type="match status" value="1"/>
</dbReference>
<organism evidence="3 4">
    <name type="scientific">Stieleria marina</name>
    <dbReference type="NCBI Taxonomy" id="1930275"/>
    <lineage>
        <taxon>Bacteria</taxon>
        <taxon>Pseudomonadati</taxon>
        <taxon>Planctomycetota</taxon>
        <taxon>Planctomycetia</taxon>
        <taxon>Pirellulales</taxon>
        <taxon>Pirellulaceae</taxon>
        <taxon>Stieleria</taxon>
    </lineage>
</organism>
<protein>
    <submittedName>
        <fullName evidence="3">Flavin containing amine oxidoreductase</fullName>
    </submittedName>
</protein>
<dbReference type="InterPro" id="IPR050464">
    <property type="entry name" value="Zeta_carotene_desat/Oxidored"/>
</dbReference>
<evidence type="ECO:0000259" key="2">
    <source>
        <dbReference type="Pfam" id="PF01593"/>
    </source>
</evidence>
<dbReference type="InterPro" id="IPR036188">
    <property type="entry name" value="FAD/NAD-bd_sf"/>
</dbReference>
<dbReference type="InterPro" id="IPR002937">
    <property type="entry name" value="Amino_oxidase"/>
</dbReference>
<proteinExistence type="predicted"/>
<accession>A0A517NRJ7</accession>
<reference evidence="3 4" key="1">
    <citation type="submission" date="2019-02" db="EMBL/GenBank/DDBJ databases">
        <title>Deep-cultivation of Planctomycetes and their phenomic and genomic characterization uncovers novel biology.</title>
        <authorList>
            <person name="Wiegand S."/>
            <person name="Jogler M."/>
            <person name="Boedeker C."/>
            <person name="Pinto D."/>
            <person name="Vollmers J."/>
            <person name="Rivas-Marin E."/>
            <person name="Kohn T."/>
            <person name="Peeters S.H."/>
            <person name="Heuer A."/>
            <person name="Rast P."/>
            <person name="Oberbeckmann S."/>
            <person name="Bunk B."/>
            <person name="Jeske O."/>
            <person name="Meyerdierks A."/>
            <person name="Storesund J.E."/>
            <person name="Kallscheuer N."/>
            <person name="Luecker S."/>
            <person name="Lage O.M."/>
            <person name="Pohl T."/>
            <person name="Merkel B.J."/>
            <person name="Hornburger P."/>
            <person name="Mueller R.-W."/>
            <person name="Bruemmer F."/>
            <person name="Labrenz M."/>
            <person name="Spormann A.M."/>
            <person name="Op den Camp H."/>
            <person name="Overmann J."/>
            <person name="Amann R."/>
            <person name="Jetten M.S.M."/>
            <person name="Mascher T."/>
            <person name="Medema M.H."/>
            <person name="Devos D.P."/>
            <person name="Kaster A.-K."/>
            <person name="Ovreas L."/>
            <person name="Rohde M."/>
            <person name="Galperin M.Y."/>
            <person name="Jogler C."/>
        </authorList>
    </citation>
    <scope>NUCLEOTIDE SEQUENCE [LARGE SCALE GENOMIC DNA]</scope>
    <source>
        <strain evidence="3 4">K23_9</strain>
    </source>
</reference>
<evidence type="ECO:0000313" key="4">
    <source>
        <dbReference type="Proteomes" id="UP000319817"/>
    </source>
</evidence>
<feature type="domain" description="Amine oxidase" evidence="2">
    <location>
        <begin position="4"/>
        <end position="266"/>
    </location>
</feature>
<dbReference type="SUPFAM" id="SSF51905">
    <property type="entry name" value="FAD/NAD(P)-binding domain"/>
    <property type="match status" value="1"/>
</dbReference>
<dbReference type="AlphaFoldDB" id="A0A517NRJ7"/>
<evidence type="ECO:0000313" key="3">
    <source>
        <dbReference type="EMBL" id="QDT09747.1"/>
    </source>
</evidence>
<dbReference type="Gene3D" id="1.10.3110.10">
    <property type="entry name" value="protoporphyrinogen ix oxidase, domain 3"/>
    <property type="match status" value="1"/>
</dbReference>
<dbReference type="PANTHER" id="PTHR42923:SF17">
    <property type="entry name" value="AMINE OXIDASE DOMAIN-CONTAINING PROTEIN"/>
    <property type="match status" value="1"/>
</dbReference>
<dbReference type="Pfam" id="PF01593">
    <property type="entry name" value="Amino_oxidase"/>
    <property type="match status" value="1"/>
</dbReference>
<dbReference type="GO" id="GO:0016491">
    <property type="term" value="F:oxidoreductase activity"/>
    <property type="evidence" value="ECO:0007669"/>
    <property type="project" value="InterPro"/>
</dbReference>
<feature type="compositionally biased region" description="Polar residues" evidence="1">
    <location>
        <begin position="426"/>
        <end position="437"/>
    </location>
</feature>
<dbReference type="Gene3D" id="3.50.50.60">
    <property type="entry name" value="FAD/NAD(P)-binding domain"/>
    <property type="match status" value="1"/>
</dbReference>
<dbReference type="Proteomes" id="UP000319817">
    <property type="component" value="Chromosome"/>
</dbReference>
<feature type="region of interest" description="Disordered" evidence="1">
    <location>
        <begin position="426"/>
        <end position="453"/>
    </location>
</feature>
<sequence>MLIARLLATKFAVDVFEAGDHIGGHAHSVDVDIPHQASGRSGVQGVSADVAFMVLNRRTYPNFCKVLSILGVDTQESDMSLSVRCFRSGLEYQGSSLNGVFAQRRNLIRAAFYRMLRDIVRFNSLAREFCESPDGGLSLGGFLDNANLGREFREQYLYPMSAAIWSTDPAGMAAFPAKFILGFLRNHGLLQINDRPQWLTIAGRSRRYVAALTSQMDGQIFVRTPIIGVSADGNQVQVTSRDLASGNQVVSNYDHVVFATHADQTLNLLKDSSPLEKAVLGGFPYQPNEAVLHTDMSVLPVRKRAWASWNYHIPEQTSDRVSVTYDLNRLQSLGLSHPLCLTLNPNCSIDSTKVIRRFEFQHPVFSAESIRSQQRFAEINHQRGISYCGAYWGYGFHEDGVNSALAAAKPFGLDLQDLRRPVLQSSGRAPSARLQTIASGSSASDSGASSVTA</sequence>
<keyword evidence="4" id="KW-1185">Reference proteome</keyword>
<feature type="compositionally biased region" description="Low complexity" evidence="1">
    <location>
        <begin position="438"/>
        <end position="453"/>
    </location>
</feature>
<dbReference type="EMBL" id="CP036526">
    <property type="protein sequence ID" value="QDT09747.1"/>
    <property type="molecule type" value="Genomic_DNA"/>
</dbReference>
<dbReference type="PANTHER" id="PTHR42923">
    <property type="entry name" value="PROTOPORPHYRINOGEN OXIDASE"/>
    <property type="match status" value="1"/>
</dbReference>
<gene>
    <name evidence="3" type="ORF">K239x_16970</name>
</gene>
<name>A0A517NRJ7_9BACT</name>